<comment type="subunit">
    <text evidence="3 10">Homodimer.</text>
</comment>
<proteinExistence type="inferred from homology"/>
<evidence type="ECO:0000256" key="13">
    <source>
        <dbReference type="SAM" id="MobiDB-lite"/>
    </source>
</evidence>
<evidence type="ECO:0000256" key="11">
    <source>
        <dbReference type="RuleBase" id="RU000639"/>
    </source>
</evidence>
<dbReference type="HAMAP" id="MF_01151">
    <property type="entry name" value="GrpE"/>
    <property type="match status" value="1"/>
</dbReference>
<evidence type="ECO:0000256" key="4">
    <source>
        <dbReference type="ARBA" id="ARBA00022490"/>
    </source>
</evidence>
<feature type="compositionally biased region" description="Basic and acidic residues" evidence="13">
    <location>
        <begin position="11"/>
        <end position="41"/>
    </location>
</feature>
<comment type="function">
    <text evidence="7 10 11">Participates actively in the response to hyperosmotic and heat shock by preventing the aggregation of stress-denatured proteins, in association with DnaK and GrpE. It is the nucleotide exchange factor for DnaK and may function as a thermosensor. Unfolded proteins bind initially to DnaJ; upon interaction with the DnaJ-bound protein, DnaK hydrolyzes its bound ATP, resulting in the formation of a stable complex. GrpE releases ADP from DnaK; ATP binding to DnaK triggers the release of the substrate protein, thus completing the reaction cycle. Several rounds of ATP-dependent interactions between DnaJ, DnaK and GrpE are required for fully efficient folding.</text>
</comment>
<feature type="compositionally biased region" description="Basic residues" evidence="13">
    <location>
        <begin position="1"/>
        <end position="10"/>
    </location>
</feature>
<dbReference type="GO" id="GO:0042803">
    <property type="term" value="F:protein homodimerization activity"/>
    <property type="evidence" value="ECO:0007669"/>
    <property type="project" value="InterPro"/>
</dbReference>
<dbReference type="Gene3D" id="3.90.20.20">
    <property type="match status" value="1"/>
</dbReference>
<evidence type="ECO:0000256" key="8">
    <source>
        <dbReference type="ARBA" id="ARBA00072274"/>
    </source>
</evidence>
<dbReference type="NCBIfam" id="NF010738">
    <property type="entry name" value="PRK14140.1"/>
    <property type="match status" value="1"/>
</dbReference>
<evidence type="ECO:0000256" key="3">
    <source>
        <dbReference type="ARBA" id="ARBA00011738"/>
    </source>
</evidence>
<keyword evidence="6 10" id="KW-0143">Chaperone</keyword>
<dbReference type="AlphaFoldDB" id="A0A7C4EUL9"/>
<comment type="subcellular location">
    <subcellularLocation>
        <location evidence="1 10">Cytoplasm</location>
    </subcellularLocation>
</comment>
<dbReference type="SUPFAM" id="SSF51064">
    <property type="entry name" value="Head domain of nucleotide exchange factor GrpE"/>
    <property type="match status" value="1"/>
</dbReference>
<feature type="region of interest" description="Disordered" evidence="13">
    <location>
        <begin position="1"/>
        <end position="79"/>
    </location>
</feature>
<evidence type="ECO:0000256" key="12">
    <source>
        <dbReference type="RuleBase" id="RU004478"/>
    </source>
</evidence>
<keyword evidence="4 10" id="KW-0963">Cytoplasm</keyword>
<dbReference type="GO" id="GO:0051087">
    <property type="term" value="F:protein-folding chaperone binding"/>
    <property type="evidence" value="ECO:0007669"/>
    <property type="project" value="InterPro"/>
</dbReference>
<dbReference type="SUPFAM" id="SSF58014">
    <property type="entry name" value="Coiled-coil domain of nucleotide exchange factor GrpE"/>
    <property type="match status" value="1"/>
</dbReference>
<evidence type="ECO:0000256" key="10">
    <source>
        <dbReference type="HAMAP-Rule" id="MF_01151"/>
    </source>
</evidence>
<sequence length="223" mass="24751">MRNRVCKRQREHADDATKLSEEVVTDNTKDSHEGRVSEQEMKTTAAPVEKHPPTAPVPVQDEAASAQADRESKGTDPLEEATKLAAENRDRWLRAVADLENFKKRSAQERTKLIKYQNEDLLRDLLTISDNLERALSHCDEKTASSGLVEGIRLVANMLKDTMSKYGVSAIECIGKPFDPTFHEAIGKAPGTGAAPNTVVQELEKGYMYHDRLLRPAKVTIAA</sequence>
<dbReference type="InterPro" id="IPR013805">
    <property type="entry name" value="GrpE_CC"/>
</dbReference>
<dbReference type="GO" id="GO:0005829">
    <property type="term" value="C:cytosol"/>
    <property type="evidence" value="ECO:0007669"/>
    <property type="project" value="TreeGrafter"/>
</dbReference>
<dbReference type="GO" id="GO:0000774">
    <property type="term" value="F:adenyl-nucleotide exchange factor activity"/>
    <property type="evidence" value="ECO:0007669"/>
    <property type="project" value="InterPro"/>
</dbReference>
<feature type="compositionally biased region" description="Basic and acidic residues" evidence="13">
    <location>
        <begin position="68"/>
        <end position="79"/>
    </location>
</feature>
<dbReference type="GO" id="GO:0051082">
    <property type="term" value="F:unfolded protein binding"/>
    <property type="evidence" value="ECO:0007669"/>
    <property type="project" value="TreeGrafter"/>
</dbReference>
<accession>A0A7C4EUL9</accession>
<dbReference type="GO" id="GO:0006457">
    <property type="term" value="P:protein folding"/>
    <property type="evidence" value="ECO:0007669"/>
    <property type="project" value="InterPro"/>
</dbReference>
<evidence type="ECO:0000256" key="5">
    <source>
        <dbReference type="ARBA" id="ARBA00023016"/>
    </source>
</evidence>
<comment type="caution">
    <text evidence="14">The sequence shown here is derived from an EMBL/GenBank/DDBJ whole genome shotgun (WGS) entry which is preliminary data.</text>
</comment>
<evidence type="ECO:0000256" key="6">
    <source>
        <dbReference type="ARBA" id="ARBA00023186"/>
    </source>
</evidence>
<protein>
    <recommendedName>
        <fullName evidence="8 10">Protein GrpE</fullName>
    </recommendedName>
    <alternativeName>
        <fullName evidence="9 10">HSP-70 cofactor</fullName>
    </alternativeName>
</protein>
<gene>
    <name evidence="10 14" type="primary">grpE</name>
    <name evidence="14" type="ORF">ENV54_08855</name>
</gene>
<reference evidence="14" key="1">
    <citation type="journal article" date="2020" name="mSystems">
        <title>Genome- and Community-Level Interaction Insights into Carbon Utilization and Element Cycling Functions of Hydrothermarchaeota in Hydrothermal Sediment.</title>
        <authorList>
            <person name="Zhou Z."/>
            <person name="Liu Y."/>
            <person name="Xu W."/>
            <person name="Pan J."/>
            <person name="Luo Z.H."/>
            <person name="Li M."/>
        </authorList>
    </citation>
    <scope>NUCLEOTIDE SEQUENCE [LARGE SCALE GENOMIC DNA]</scope>
    <source>
        <strain evidence="14">SpSt-769</strain>
    </source>
</reference>
<dbReference type="PANTHER" id="PTHR21237">
    <property type="entry name" value="GRPE PROTEIN"/>
    <property type="match status" value="1"/>
</dbReference>
<evidence type="ECO:0000256" key="2">
    <source>
        <dbReference type="ARBA" id="ARBA00009054"/>
    </source>
</evidence>
<evidence type="ECO:0000256" key="9">
    <source>
        <dbReference type="ARBA" id="ARBA00076414"/>
    </source>
</evidence>
<keyword evidence="5 10" id="KW-0346">Stress response</keyword>
<name>A0A7C4EUL9_9BACT</name>
<evidence type="ECO:0000256" key="1">
    <source>
        <dbReference type="ARBA" id="ARBA00004496"/>
    </source>
</evidence>
<dbReference type="PROSITE" id="PS01071">
    <property type="entry name" value="GRPE"/>
    <property type="match status" value="1"/>
</dbReference>
<dbReference type="FunFam" id="2.30.22.10:FF:000001">
    <property type="entry name" value="Protein GrpE"/>
    <property type="match status" value="1"/>
</dbReference>
<dbReference type="PRINTS" id="PR00773">
    <property type="entry name" value="GRPEPROTEIN"/>
</dbReference>
<dbReference type="InterPro" id="IPR009012">
    <property type="entry name" value="GrpE_head"/>
</dbReference>
<dbReference type="Pfam" id="PF01025">
    <property type="entry name" value="GrpE"/>
    <property type="match status" value="1"/>
</dbReference>
<dbReference type="Gene3D" id="2.30.22.10">
    <property type="entry name" value="Head domain of nucleotide exchange factor GrpE"/>
    <property type="match status" value="1"/>
</dbReference>
<dbReference type="EMBL" id="DTGT01000275">
    <property type="protein sequence ID" value="HGH61392.1"/>
    <property type="molecule type" value="Genomic_DNA"/>
</dbReference>
<dbReference type="CDD" id="cd00446">
    <property type="entry name" value="GrpE"/>
    <property type="match status" value="1"/>
</dbReference>
<dbReference type="PANTHER" id="PTHR21237:SF23">
    <property type="entry name" value="GRPE PROTEIN HOMOLOG, MITOCHONDRIAL"/>
    <property type="match status" value="1"/>
</dbReference>
<evidence type="ECO:0000256" key="7">
    <source>
        <dbReference type="ARBA" id="ARBA00053401"/>
    </source>
</evidence>
<organism evidence="14">
    <name type="scientific">Desulfomonile tiedjei</name>
    <dbReference type="NCBI Taxonomy" id="2358"/>
    <lineage>
        <taxon>Bacteria</taxon>
        <taxon>Pseudomonadati</taxon>
        <taxon>Thermodesulfobacteriota</taxon>
        <taxon>Desulfomonilia</taxon>
        <taxon>Desulfomonilales</taxon>
        <taxon>Desulfomonilaceae</taxon>
        <taxon>Desulfomonile</taxon>
    </lineage>
</organism>
<comment type="similarity">
    <text evidence="2 10 12">Belongs to the GrpE family.</text>
</comment>
<evidence type="ECO:0000313" key="14">
    <source>
        <dbReference type="EMBL" id="HGH61392.1"/>
    </source>
</evidence>
<dbReference type="InterPro" id="IPR000740">
    <property type="entry name" value="GrpE"/>
</dbReference>